<protein>
    <submittedName>
        <fullName evidence="1">Uncharacterized protein</fullName>
    </submittedName>
</protein>
<reference evidence="1" key="1">
    <citation type="submission" date="2021-01" db="EMBL/GenBank/DDBJ databases">
        <authorList>
            <person name="Corre E."/>
            <person name="Pelletier E."/>
            <person name="Niang G."/>
            <person name="Scheremetjew M."/>
            <person name="Finn R."/>
            <person name="Kale V."/>
            <person name="Holt S."/>
            <person name="Cochrane G."/>
            <person name="Meng A."/>
            <person name="Brown T."/>
            <person name="Cohen L."/>
        </authorList>
    </citation>
    <scope>NUCLEOTIDE SEQUENCE</scope>
    <source>
        <strain evidence="1">CCMP722</strain>
    </source>
</reference>
<proteinExistence type="predicted"/>
<evidence type="ECO:0000313" key="1">
    <source>
        <dbReference type="EMBL" id="CAD8652765.1"/>
    </source>
</evidence>
<gene>
    <name evidence="1" type="ORF">POBO1169_LOCUS2652</name>
</gene>
<dbReference type="EMBL" id="HBFA01005178">
    <property type="protein sequence ID" value="CAD8652765.1"/>
    <property type="molecule type" value="Transcribed_RNA"/>
</dbReference>
<name>A0A7S0MX05_9CHLO</name>
<accession>A0A7S0MX05</accession>
<organism evidence="1">
    <name type="scientific">Pyramimonas obovata</name>
    <dbReference type="NCBI Taxonomy" id="1411642"/>
    <lineage>
        <taxon>Eukaryota</taxon>
        <taxon>Viridiplantae</taxon>
        <taxon>Chlorophyta</taxon>
        <taxon>Pyramimonadophyceae</taxon>
        <taxon>Pyramimonadales</taxon>
        <taxon>Pyramimonadaceae</taxon>
        <taxon>Pyramimonas</taxon>
        <taxon>Pyramimonas incertae sedis</taxon>
    </lineage>
</organism>
<dbReference type="AlphaFoldDB" id="A0A7S0MX05"/>
<sequence>MFALNAQSMFGFGPRATAALGGWEVMDTCYTLYKEYLQVGMQTNLQSLLDKTNESARLAPTLPCVNYDQTVLIYSAKDIQRAVISSPPPSSALVQLEVWKSKGFLYFKTESLNFGFAIPVLIDDGWAGHTTSTLLNVWMLASSARWLSLVMYLGVAANHVGLRDSPDPSEMAGYVYHPSHTMVRDSDNLASIEIPGARLDYSEEFDRGEAPWYAVLIQS</sequence>